<feature type="domain" description="Thioredoxin" evidence="3">
    <location>
        <begin position="1"/>
        <end position="151"/>
    </location>
</feature>
<accession>A0A1M4TCE9</accession>
<evidence type="ECO:0000256" key="2">
    <source>
        <dbReference type="SAM" id="SignalP"/>
    </source>
</evidence>
<dbReference type="InterPro" id="IPR036249">
    <property type="entry name" value="Thioredoxin-like_sf"/>
</dbReference>
<dbReference type="SUPFAM" id="SSF52833">
    <property type="entry name" value="Thioredoxin-like"/>
    <property type="match status" value="1"/>
</dbReference>
<dbReference type="PANTHER" id="PTHR15337">
    <property type="entry name" value="ANTERIOR GRADIENT PROTEIN-RELATED"/>
    <property type="match status" value="1"/>
</dbReference>
<feature type="signal peptide" evidence="2">
    <location>
        <begin position="1"/>
        <end position="25"/>
    </location>
</feature>
<dbReference type="AlphaFoldDB" id="A0A1M4TCE9"/>
<dbReference type="EMBL" id="FQUX01000001">
    <property type="protein sequence ID" value="SHE42028.1"/>
    <property type="molecule type" value="Genomic_DNA"/>
</dbReference>
<dbReference type="InterPro" id="IPR013766">
    <property type="entry name" value="Thioredoxin_domain"/>
</dbReference>
<gene>
    <name evidence="4" type="ORF">SAMN03080594_101211</name>
</gene>
<organism evidence="4 5">
    <name type="scientific">Arenibacter palladensis</name>
    <dbReference type="NCBI Taxonomy" id="237373"/>
    <lineage>
        <taxon>Bacteria</taxon>
        <taxon>Pseudomonadati</taxon>
        <taxon>Bacteroidota</taxon>
        <taxon>Flavobacteriia</taxon>
        <taxon>Flavobacteriales</taxon>
        <taxon>Flavobacteriaceae</taxon>
        <taxon>Arenibacter</taxon>
    </lineage>
</organism>
<evidence type="ECO:0000259" key="3">
    <source>
        <dbReference type="PROSITE" id="PS51352"/>
    </source>
</evidence>
<sequence>MFSKPRQMQKSILIISLFVSSLISAQKWENDWSTAAALAKENHQNVVLVFSGSDWCAPCIKLDKNIWQSAEFQNYAKDHWTMLRADFPRKKANQLPEDQKNKNAQLAEKYNKNGYFPLVLVLDPNGNILGQTGFKNISVKEYIALLKSFEG</sequence>
<feature type="chain" id="PRO_5012996719" evidence="2">
    <location>
        <begin position="26"/>
        <end position="151"/>
    </location>
</feature>
<keyword evidence="1 2" id="KW-0732">Signal</keyword>
<dbReference type="PANTHER" id="PTHR15337:SF11">
    <property type="entry name" value="THIOREDOXIN DOMAIN-CONTAINING PROTEIN"/>
    <property type="match status" value="1"/>
</dbReference>
<name>A0A1M4TCE9_9FLAO</name>
<protein>
    <submittedName>
        <fullName evidence="4">Thioredoxin-related protein</fullName>
    </submittedName>
</protein>
<evidence type="ECO:0000313" key="4">
    <source>
        <dbReference type="EMBL" id="SHE42028.1"/>
    </source>
</evidence>
<evidence type="ECO:0000313" key="5">
    <source>
        <dbReference type="Proteomes" id="UP000184406"/>
    </source>
</evidence>
<dbReference type="Proteomes" id="UP000184406">
    <property type="component" value="Unassembled WGS sequence"/>
</dbReference>
<dbReference type="InterPro" id="IPR051099">
    <property type="entry name" value="AGR/TXD"/>
</dbReference>
<dbReference type="Pfam" id="PF13899">
    <property type="entry name" value="Thioredoxin_7"/>
    <property type="match status" value="1"/>
</dbReference>
<proteinExistence type="predicted"/>
<dbReference type="PROSITE" id="PS51352">
    <property type="entry name" value="THIOREDOXIN_2"/>
    <property type="match status" value="1"/>
</dbReference>
<reference evidence="5" key="1">
    <citation type="submission" date="2016-11" db="EMBL/GenBank/DDBJ databases">
        <authorList>
            <person name="Varghese N."/>
            <person name="Submissions S."/>
        </authorList>
    </citation>
    <scope>NUCLEOTIDE SEQUENCE [LARGE SCALE GENOMIC DNA]</scope>
    <source>
        <strain evidence="5">DSM 17539</strain>
    </source>
</reference>
<keyword evidence="5" id="KW-1185">Reference proteome</keyword>
<evidence type="ECO:0000256" key="1">
    <source>
        <dbReference type="ARBA" id="ARBA00022729"/>
    </source>
</evidence>
<dbReference type="Gene3D" id="3.40.30.10">
    <property type="entry name" value="Glutaredoxin"/>
    <property type="match status" value="1"/>
</dbReference>